<comment type="caution">
    <text evidence="5">The sequence shown here is derived from an EMBL/GenBank/DDBJ whole genome shotgun (WGS) entry which is preliminary data.</text>
</comment>
<dbReference type="RefSeq" id="WP_006658874.1">
    <property type="nucleotide sequence ID" value="NZ_ABXW01000046.1"/>
</dbReference>
<sequence length="206" mass="23663">MSNHTVMIIDEHPIFRFGLSHLLESKAEFKITAEVSNSKEALNIATTKQPNMILIDTILQGNKTFETIRLLRKHCINSYLLVLSFSTMKTDIYAAIDAGAQGYLLKNSELDMLLNSLKKAMEGHHVFSEKVYQHLITRHQTKDPLSTLTRRECEILHEMAAGLKNKEISQLLFISEETVKVHIRNVLKKLRVRSRLEASLIYMRSK</sequence>
<dbReference type="PANTHER" id="PTHR45566:SF2">
    <property type="entry name" value="NARL SUBFAMILY"/>
    <property type="match status" value="1"/>
</dbReference>
<gene>
    <name evidence="5" type="ORF">PROVALCAL_01929</name>
</gene>
<dbReference type="InterPro" id="IPR001789">
    <property type="entry name" value="Sig_transdc_resp-reg_receiver"/>
</dbReference>
<dbReference type="InterPro" id="IPR016032">
    <property type="entry name" value="Sig_transdc_resp-reg_C-effctor"/>
</dbReference>
<evidence type="ECO:0000259" key="4">
    <source>
        <dbReference type="PROSITE" id="PS50110"/>
    </source>
</evidence>
<dbReference type="PROSITE" id="PS50043">
    <property type="entry name" value="HTH_LUXR_2"/>
    <property type="match status" value="1"/>
</dbReference>
<dbReference type="GO" id="GO:0000160">
    <property type="term" value="P:phosphorelay signal transduction system"/>
    <property type="evidence" value="ECO:0007669"/>
    <property type="project" value="InterPro"/>
</dbReference>
<dbReference type="Pfam" id="PF00072">
    <property type="entry name" value="Response_reg"/>
    <property type="match status" value="1"/>
</dbReference>
<evidence type="ECO:0000256" key="2">
    <source>
        <dbReference type="PROSITE-ProRule" id="PRU00169"/>
    </source>
</evidence>
<evidence type="ECO:0000313" key="6">
    <source>
        <dbReference type="Proteomes" id="UP000003729"/>
    </source>
</evidence>
<dbReference type="InterPro" id="IPR011006">
    <property type="entry name" value="CheY-like_superfamily"/>
</dbReference>
<dbReference type="eggNOG" id="COG2197">
    <property type="taxonomic scope" value="Bacteria"/>
</dbReference>
<dbReference type="CDD" id="cd06170">
    <property type="entry name" value="LuxR_C_like"/>
    <property type="match status" value="1"/>
</dbReference>
<evidence type="ECO:0000256" key="1">
    <source>
        <dbReference type="ARBA" id="ARBA00023125"/>
    </source>
</evidence>
<keyword evidence="1" id="KW-0238">DNA-binding</keyword>
<dbReference type="SMART" id="SM00421">
    <property type="entry name" value="HTH_LUXR"/>
    <property type="match status" value="1"/>
</dbReference>
<reference evidence="5 6" key="2">
    <citation type="submission" date="2008-10" db="EMBL/GenBank/DDBJ databases">
        <authorList>
            <person name="Fulton L."/>
            <person name="Clifton S."/>
            <person name="Fulton B."/>
            <person name="Xu J."/>
            <person name="Minx P."/>
            <person name="Pepin K.H."/>
            <person name="Johnson M."/>
            <person name="Bhonagiri V."/>
            <person name="Nash W.E."/>
            <person name="Mardis E.R."/>
            <person name="Wilson R.K."/>
        </authorList>
    </citation>
    <scope>NUCLEOTIDE SEQUENCE [LARGE SCALE GENOMIC DNA]</scope>
    <source>
        <strain evidence="5 6">DSM 30120</strain>
    </source>
</reference>
<dbReference type="PANTHER" id="PTHR45566">
    <property type="entry name" value="HTH-TYPE TRANSCRIPTIONAL REGULATOR YHJB-RELATED"/>
    <property type="match status" value="1"/>
</dbReference>
<dbReference type="SUPFAM" id="SSF46894">
    <property type="entry name" value="C-terminal effector domain of the bipartite response regulators"/>
    <property type="match status" value="1"/>
</dbReference>
<dbReference type="GeneID" id="57293569"/>
<feature type="domain" description="HTH luxR-type" evidence="3">
    <location>
        <begin position="141"/>
        <end position="206"/>
    </location>
</feature>
<dbReference type="Pfam" id="PF00196">
    <property type="entry name" value="GerE"/>
    <property type="match status" value="1"/>
</dbReference>
<dbReference type="AlphaFoldDB" id="B6XEZ8"/>
<evidence type="ECO:0000313" key="5">
    <source>
        <dbReference type="EMBL" id="EEB46086.1"/>
    </source>
</evidence>
<proteinExistence type="predicted"/>
<dbReference type="Gene3D" id="3.40.50.2300">
    <property type="match status" value="1"/>
</dbReference>
<accession>B6XEZ8</accession>
<dbReference type="Proteomes" id="UP000003729">
    <property type="component" value="Unassembled WGS sequence"/>
</dbReference>
<keyword evidence="2" id="KW-0597">Phosphoprotein</keyword>
<feature type="domain" description="Response regulatory" evidence="4">
    <location>
        <begin position="5"/>
        <end position="121"/>
    </location>
</feature>
<dbReference type="GO" id="GO:0006355">
    <property type="term" value="P:regulation of DNA-templated transcription"/>
    <property type="evidence" value="ECO:0007669"/>
    <property type="project" value="InterPro"/>
</dbReference>
<name>B6XEZ8_9GAMM</name>
<feature type="modified residue" description="4-aspartylphosphate" evidence="2">
    <location>
        <position position="56"/>
    </location>
</feature>
<dbReference type="InterPro" id="IPR000792">
    <property type="entry name" value="Tscrpt_reg_LuxR_C"/>
</dbReference>
<dbReference type="PROSITE" id="PS00622">
    <property type="entry name" value="HTH_LUXR_1"/>
    <property type="match status" value="1"/>
</dbReference>
<dbReference type="PRINTS" id="PR00038">
    <property type="entry name" value="HTHLUXR"/>
</dbReference>
<dbReference type="SUPFAM" id="SSF52172">
    <property type="entry name" value="CheY-like"/>
    <property type="match status" value="1"/>
</dbReference>
<dbReference type="SMART" id="SM00448">
    <property type="entry name" value="REC"/>
    <property type="match status" value="1"/>
</dbReference>
<organism evidence="5 6">
    <name type="scientific">Providencia alcalifaciens DSM 30120</name>
    <dbReference type="NCBI Taxonomy" id="520999"/>
    <lineage>
        <taxon>Bacteria</taxon>
        <taxon>Pseudomonadati</taxon>
        <taxon>Pseudomonadota</taxon>
        <taxon>Gammaproteobacteria</taxon>
        <taxon>Enterobacterales</taxon>
        <taxon>Morganellaceae</taxon>
        <taxon>Providencia</taxon>
    </lineage>
</organism>
<dbReference type="PROSITE" id="PS50110">
    <property type="entry name" value="RESPONSE_REGULATORY"/>
    <property type="match status" value="1"/>
</dbReference>
<dbReference type="InterPro" id="IPR051015">
    <property type="entry name" value="EvgA-like"/>
</dbReference>
<protein>
    <submittedName>
        <fullName evidence="5">Transcriptional regulator, LuxR family</fullName>
    </submittedName>
</protein>
<dbReference type="EMBL" id="ABXW01000046">
    <property type="protein sequence ID" value="EEB46086.1"/>
    <property type="molecule type" value="Genomic_DNA"/>
</dbReference>
<evidence type="ECO:0000259" key="3">
    <source>
        <dbReference type="PROSITE" id="PS50043"/>
    </source>
</evidence>
<reference evidence="5 6" key="1">
    <citation type="submission" date="2008-10" db="EMBL/GenBank/DDBJ databases">
        <title>Draft genome sequence of Providencia alcalifaciens (DSM 30120).</title>
        <authorList>
            <person name="Sudarsanam P."/>
            <person name="Ley R."/>
            <person name="Guruge J."/>
            <person name="Turnbaugh P.J."/>
            <person name="Mahowald M."/>
            <person name="Liep D."/>
            <person name="Gordon J."/>
        </authorList>
    </citation>
    <scope>NUCLEOTIDE SEQUENCE [LARGE SCALE GENOMIC DNA]</scope>
    <source>
        <strain evidence="5 6">DSM 30120</strain>
    </source>
</reference>
<dbReference type="GO" id="GO:0003677">
    <property type="term" value="F:DNA binding"/>
    <property type="evidence" value="ECO:0007669"/>
    <property type="project" value="UniProtKB-KW"/>
</dbReference>